<dbReference type="CDD" id="cd01335">
    <property type="entry name" value="Radical_SAM"/>
    <property type="match status" value="1"/>
</dbReference>
<dbReference type="InterPro" id="IPR007197">
    <property type="entry name" value="rSAM"/>
</dbReference>
<keyword evidence="4" id="KW-0949">S-adenosyl-L-methionine</keyword>
<dbReference type="GO" id="GO:0046872">
    <property type="term" value="F:metal ion binding"/>
    <property type="evidence" value="ECO:0007669"/>
    <property type="project" value="UniProtKB-KW"/>
</dbReference>
<evidence type="ECO:0000313" key="11">
    <source>
        <dbReference type="Proteomes" id="UP000015104"/>
    </source>
</evidence>
<dbReference type="GO" id="GO:0006777">
    <property type="term" value="P:Mo-molybdopterin cofactor biosynthetic process"/>
    <property type="evidence" value="ECO:0007669"/>
    <property type="project" value="UniProtKB-KW"/>
</dbReference>
<dbReference type="GO" id="GO:0051539">
    <property type="term" value="F:4 iron, 4 sulfur cluster binding"/>
    <property type="evidence" value="ECO:0007669"/>
    <property type="project" value="UniProtKB-KW"/>
</dbReference>
<evidence type="ECO:0000259" key="9">
    <source>
        <dbReference type="PROSITE" id="PS51918"/>
    </source>
</evidence>
<dbReference type="PANTHER" id="PTHR22960">
    <property type="entry name" value="MOLYBDOPTERIN COFACTOR SYNTHESIS PROTEIN A"/>
    <property type="match status" value="1"/>
</dbReference>
<comment type="cofactor">
    <cofactor evidence="1">
        <name>[4Fe-4S] cluster</name>
        <dbReference type="ChEBI" id="CHEBI:49883"/>
    </cofactor>
</comment>
<dbReference type="Pfam" id="PF04055">
    <property type="entry name" value="Radical_SAM"/>
    <property type="match status" value="1"/>
</dbReference>
<protein>
    <recommendedName>
        <fullName evidence="9">Radical SAM core domain-containing protein</fullName>
    </recommendedName>
</protein>
<dbReference type="SFLD" id="SFLDS00029">
    <property type="entry name" value="Radical_SAM"/>
    <property type="match status" value="1"/>
</dbReference>
<keyword evidence="8" id="KW-0501">Molybdenum cofactor biosynthesis</keyword>
<dbReference type="HOGENOM" id="CLU_009273_9_1_1"/>
<dbReference type="EMBL" id="CAEY01000906">
    <property type="status" value="NOT_ANNOTATED_CDS"/>
    <property type="molecule type" value="Genomic_DNA"/>
</dbReference>
<evidence type="ECO:0000256" key="8">
    <source>
        <dbReference type="ARBA" id="ARBA00023150"/>
    </source>
</evidence>
<keyword evidence="5" id="KW-0479">Metal-binding</keyword>
<dbReference type="eggNOG" id="KOG2876">
    <property type="taxonomic scope" value="Eukaryota"/>
</dbReference>
<dbReference type="EnsemblMetazoa" id="tetur321g00010.1">
    <property type="protein sequence ID" value="tetur321g00010.1"/>
    <property type="gene ID" value="tetur321g00010"/>
</dbReference>
<keyword evidence="6" id="KW-0408">Iron</keyword>
<dbReference type="PROSITE" id="PS01305">
    <property type="entry name" value="MOAA_NIFB_PQQE"/>
    <property type="match status" value="1"/>
</dbReference>
<dbReference type="PANTHER" id="PTHR22960:SF0">
    <property type="entry name" value="MOLYBDENUM COFACTOR BIOSYNTHESIS PROTEIN 1"/>
    <property type="match status" value="1"/>
</dbReference>
<evidence type="ECO:0000256" key="2">
    <source>
        <dbReference type="ARBA" id="ARBA00005046"/>
    </source>
</evidence>
<dbReference type="InterPro" id="IPR058240">
    <property type="entry name" value="rSAM_sf"/>
</dbReference>
<keyword evidence="7" id="KW-0411">Iron-sulfur</keyword>
<evidence type="ECO:0000256" key="4">
    <source>
        <dbReference type="ARBA" id="ARBA00022691"/>
    </source>
</evidence>
<dbReference type="GO" id="GO:0061799">
    <property type="term" value="F:cyclic pyranopterin monophosphate synthase activity"/>
    <property type="evidence" value="ECO:0007669"/>
    <property type="project" value="TreeGrafter"/>
</dbReference>
<keyword evidence="3" id="KW-0004">4Fe-4S</keyword>
<proteinExistence type="predicted"/>
<accession>T1L1K5</accession>
<evidence type="ECO:0000313" key="10">
    <source>
        <dbReference type="EnsemblMetazoa" id="tetur321g00010.1"/>
    </source>
</evidence>
<dbReference type="SFLD" id="SFLDG01386">
    <property type="entry name" value="main_SPASM_domain-containing"/>
    <property type="match status" value="1"/>
</dbReference>
<dbReference type="STRING" id="32264.T1L1K5"/>
<dbReference type="PROSITE" id="PS51918">
    <property type="entry name" value="RADICAL_SAM"/>
    <property type="match status" value="1"/>
</dbReference>
<dbReference type="InterPro" id="IPR050105">
    <property type="entry name" value="MoCo_biosynth_MoaA/MoaC"/>
</dbReference>
<dbReference type="Gene3D" id="3.20.20.70">
    <property type="entry name" value="Aldolase class I"/>
    <property type="match status" value="1"/>
</dbReference>
<dbReference type="InterPro" id="IPR000385">
    <property type="entry name" value="MoaA_NifB_PqqE_Fe-S-bd_CS"/>
</dbReference>
<name>T1L1K5_TETUR</name>
<dbReference type="InterPro" id="IPR013785">
    <property type="entry name" value="Aldolase_TIM"/>
</dbReference>
<dbReference type="Proteomes" id="UP000015104">
    <property type="component" value="Unassembled WGS sequence"/>
</dbReference>
<evidence type="ECO:0000256" key="6">
    <source>
        <dbReference type="ARBA" id="ARBA00023004"/>
    </source>
</evidence>
<comment type="pathway">
    <text evidence="2">Cofactor biosynthesis; molybdopterin biosynthesis.</text>
</comment>
<keyword evidence="11" id="KW-1185">Reference proteome</keyword>
<dbReference type="SFLD" id="SFLDG01067">
    <property type="entry name" value="SPASM/twitch_domain_containing"/>
    <property type="match status" value="1"/>
</dbReference>
<sequence>MLLPLNQLLFKDIAKRYITYSWTHFSTSSSASSSTVKPRFLQDSFGRKHDYLRISLTERCNLRCSYCMPENGVILSPKESLLQRDEIIRLAKLFVNSLGVKKIKLTGGEPLVRSDCIQIVADLTALKASGLLNIGITTNGLVLGRSIKKLVESA</sequence>
<dbReference type="AlphaFoldDB" id="T1L1K5"/>
<dbReference type="SUPFAM" id="SSF102114">
    <property type="entry name" value="Radical SAM enzymes"/>
    <property type="match status" value="1"/>
</dbReference>
<reference evidence="10" key="2">
    <citation type="submission" date="2015-06" db="UniProtKB">
        <authorList>
            <consortium name="EnsemblMetazoa"/>
        </authorList>
    </citation>
    <scope>IDENTIFICATION</scope>
</reference>
<evidence type="ECO:0000256" key="7">
    <source>
        <dbReference type="ARBA" id="ARBA00023014"/>
    </source>
</evidence>
<evidence type="ECO:0000256" key="5">
    <source>
        <dbReference type="ARBA" id="ARBA00022723"/>
    </source>
</evidence>
<feature type="domain" description="Radical SAM core" evidence="9">
    <location>
        <begin position="44"/>
        <end position="154"/>
    </location>
</feature>
<reference evidence="11" key="1">
    <citation type="submission" date="2011-08" db="EMBL/GenBank/DDBJ databases">
        <authorList>
            <person name="Rombauts S."/>
        </authorList>
    </citation>
    <scope>NUCLEOTIDE SEQUENCE</scope>
    <source>
        <strain evidence="11">London</strain>
    </source>
</reference>
<dbReference type="GO" id="GO:0061798">
    <property type="term" value="F:GTP 3',8'-cyclase activity"/>
    <property type="evidence" value="ECO:0007669"/>
    <property type="project" value="TreeGrafter"/>
</dbReference>
<evidence type="ECO:0000256" key="1">
    <source>
        <dbReference type="ARBA" id="ARBA00001966"/>
    </source>
</evidence>
<evidence type="ECO:0000256" key="3">
    <source>
        <dbReference type="ARBA" id="ARBA00022485"/>
    </source>
</evidence>
<organism evidence="10 11">
    <name type="scientific">Tetranychus urticae</name>
    <name type="common">Two-spotted spider mite</name>
    <dbReference type="NCBI Taxonomy" id="32264"/>
    <lineage>
        <taxon>Eukaryota</taxon>
        <taxon>Metazoa</taxon>
        <taxon>Ecdysozoa</taxon>
        <taxon>Arthropoda</taxon>
        <taxon>Chelicerata</taxon>
        <taxon>Arachnida</taxon>
        <taxon>Acari</taxon>
        <taxon>Acariformes</taxon>
        <taxon>Trombidiformes</taxon>
        <taxon>Prostigmata</taxon>
        <taxon>Eleutherengona</taxon>
        <taxon>Raphignathae</taxon>
        <taxon>Tetranychoidea</taxon>
        <taxon>Tetranychidae</taxon>
        <taxon>Tetranychus</taxon>
    </lineage>
</organism>